<evidence type="ECO:0000313" key="1">
    <source>
        <dbReference type="EMBL" id="CAG8716449.1"/>
    </source>
</evidence>
<gene>
    <name evidence="1" type="ORF">ACOLOM_LOCUS10921</name>
</gene>
<comment type="caution">
    <text evidence="1">The sequence shown here is derived from an EMBL/GenBank/DDBJ whole genome shotgun (WGS) entry which is preliminary data.</text>
</comment>
<proteinExistence type="predicted"/>
<organism evidence="1 2">
    <name type="scientific">Acaulospora colombiana</name>
    <dbReference type="NCBI Taxonomy" id="27376"/>
    <lineage>
        <taxon>Eukaryota</taxon>
        <taxon>Fungi</taxon>
        <taxon>Fungi incertae sedis</taxon>
        <taxon>Mucoromycota</taxon>
        <taxon>Glomeromycotina</taxon>
        <taxon>Glomeromycetes</taxon>
        <taxon>Diversisporales</taxon>
        <taxon>Acaulosporaceae</taxon>
        <taxon>Acaulospora</taxon>
    </lineage>
</organism>
<dbReference type="Proteomes" id="UP000789525">
    <property type="component" value="Unassembled WGS sequence"/>
</dbReference>
<keyword evidence="2" id="KW-1185">Reference proteome</keyword>
<reference evidence="1" key="1">
    <citation type="submission" date="2021-06" db="EMBL/GenBank/DDBJ databases">
        <authorList>
            <person name="Kallberg Y."/>
            <person name="Tangrot J."/>
            <person name="Rosling A."/>
        </authorList>
    </citation>
    <scope>NUCLEOTIDE SEQUENCE</scope>
    <source>
        <strain evidence="1">CL356</strain>
    </source>
</reference>
<evidence type="ECO:0000313" key="2">
    <source>
        <dbReference type="Proteomes" id="UP000789525"/>
    </source>
</evidence>
<protein>
    <submittedName>
        <fullName evidence="1">14096_t:CDS:1</fullName>
    </submittedName>
</protein>
<sequence length="164" mass="19001">MESPIPRRLSTSISIPGSRMHEIENVINSYEAEEERIVNVLSRKLEQLRDEKIQLENILEAESESHVNQLTRELTALKQAQATGHVNGAYDSDSQNQSISSSPIQHFHPNPHEFRHPSAEVMLNALIEENRLLRARLVDTERDFIRIARLNDVYREEIIDLKRK</sequence>
<name>A0ACA9PSX7_9GLOM</name>
<dbReference type="EMBL" id="CAJVPT010037102">
    <property type="protein sequence ID" value="CAG8716449.1"/>
    <property type="molecule type" value="Genomic_DNA"/>
</dbReference>
<feature type="non-terminal residue" evidence="1">
    <location>
        <position position="164"/>
    </location>
</feature>
<accession>A0ACA9PSX7</accession>